<dbReference type="PROSITE" id="PS50994">
    <property type="entry name" value="INTEGRASE"/>
    <property type="match status" value="1"/>
</dbReference>
<evidence type="ECO:0000313" key="4">
    <source>
        <dbReference type="Proteomes" id="UP001221898"/>
    </source>
</evidence>
<feature type="region of interest" description="Disordered" evidence="1">
    <location>
        <begin position="22"/>
        <end position="42"/>
    </location>
</feature>
<dbReference type="InterPro" id="IPR001584">
    <property type="entry name" value="Integrase_cat-core"/>
</dbReference>
<reference evidence="3" key="1">
    <citation type="journal article" date="2023" name="Science">
        <title>Genome structures resolve the early diversification of teleost fishes.</title>
        <authorList>
            <person name="Parey E."/>
            <person name="Louis A."/>
            <person name="Montfort J."/>
            <person name="Bouchez O."/>
            <person name="Roques C."/>
            <person name="Iampietro C."/>
            <person name="Lluch J."/>
            <person name="Castinel A."/>
            <person name="Donnadieu C."/>
            <person name="Desvignes T."/>
            <person name="Floi Bucao C."/>
            <person name="Jouanno E."/>
            <person name="Wen M."/>
            <person name="Mejri S."/>
            <person name="Dirks R."/>
            <person name="Jansen H."/>
            <person name="Henkel C."/>
            <person name="Chen W.J."/>
            <person name="Zahm M."/>
            <person name="Cabau C."/>
            <person name="Klopp C."/>
            <person name="Thompson A.W."/>
            <person name="Robinson-Rechavi M."/>
            <person name="Braasch I."/>
            <person name="Lecointre G."/>
            <person name="Bobe J."/>
            <person name="Postlethwait J.H."/>
            <person name="Berthelot C."/>
            <person name="Roest Crollius H."/>
            <person name="Guiguen Y."/>
        </authorList>
    </citation>
    <scope>NUCLEOTIDE SEQUENCE</scope>
    <source>
        <strain evidence="3">NC1722</strain>
    </source>
</reference>
<sequence>MVSRRKQMHLLKRVGLQLLPSQRLSEEPSSASEEGEVRAIDGGPLVKIEEEGTSPEGDWACRLVPLLTGKALEAYTAMDEQRSDVYRHLKEALIMKFDITPETYRLRFHLERCQGSPTIIRKRITMDIVGPLQKSSLGHEFILMVCDYATHFPETFPLHSTLIKVLIPFLARVGIPEEIITDQASNFTSKLMKQLHSALGIKGIHTTSYHAETNGLVERLNQMLKSMLHKFVSNTGPDWDKWLPFVLFAYREVPQGSTGFLPLKLLYVHPVQGPLDLLQKSWEARPTAGESVLSYILQMSDRL</sequence>
<name>A0AAD7WLI9_9TELE</name>
<dbReference type="Gene3D" id="3.30.420.10">
    <property type="entry name" value="Ribonuclease H-like superfamily/Ribonuclease H"/>
    <property type="match status" value="1"/>
</dbReference>
<evidence type="ECO:0000259" key="2">
    <source>
        <dbReference type="PROSITE" id="PS50994"/>
    </source>
</evidence>
<dbReference type="InterPro" id="IPR036397">
    <property type="entry name" value="RNaseH_sf"/>
</dbReference>
<evidence type="ECO:0000313" key="3">
    <source>
        <dbReference type="EMBL" id="KAJ8401203.1"/>
    </source>
</evidence>
<dbReference type="GO" id="GO:0003676">
    <property type="term" value="F:nucleic acid binding"/>
    <property type="evidence" value="ECO:0007669"/>
    <property type="project" value="InterPro"/>
</dbReference>
<dbReference type="GO" id="GO:0015074">
    <property type="term" value="P:DNA integration"/>
    <property type="evidence" value="ECO:0007669"/>
    <property type="project" value="InterPro"/>
</dbReference>
<feature type="domain" description="Integrase catalytic" evidence="2">
    <location>
        <begin position="113"/>
        <end position="270"/>
    </location>
</feature>
<dbReference type="InterPro" id="IPR012337">
    <property type="entry name" value="RNaseH-like_sf"/>
</dbReference>
<dbReference type="AlphaFoldDB" id="A0AAD7WLI9"/>
<dbReference type="EMBL" id="JAINUG010000072">
    <property type="protein sequence ID" value="KAJ8401203.1"/>
    <property type="molecule type" value="Genomic_DNA"/>
</dbReference>
<keyword evidence="4" id="KW-1185">Reference proteome</keyword>
<dbReference type="PANTHER" id="PTHR37984">
    <property type="entry name" value="PROTEIN CBG26694"/>
    <property type="match status" value="1"/>
</dbReference>
<dbReference type="PANTHER" id="PTHR37984:SF15">
    <property type="entry name" value="INTEGRASE CATALYTIC DOMAIN-CONTAINING PROTEIN"/>
    <property type="match status" value="1"/>
</dbReference>
<organism evidence="3 4">
    <name type="scientific">Aldrovandia affinis</name>
    <dbReference type="NCBI Taxonomy" id="143900"/>
    <lineage>
        <taxon>Eukaryota</taxon>
        <taxon>Metazoa</taxon>
        <taxon>Chordata</taxon>
        <taxon>Craniata</taxon>
        <taxon>Vertebrata</taxon>
        <taxon>Euteleostomi</taxon>
        <taxon>Actinopterygii</taxon>
        <taxon>Neopterygii</taxon>
        <taxon>Teleostei</taxon>
        <taxon>Notacanthiformes</taxon>
        <taxon>Halosauridae</taxon>
        <taxon>Aldrovandia</taxon>
    </lineage>
</organism>
<dbReference type="SUPFAM" id="SSF53098">
    <property type="entry name" value="Ribonuclease H-like"/>
    <property type="match status" value="1"/>
</dbReference>
<protein>
    <recommendedName>
        <fullName evidence="2">Integrase catalytic domain-containing protein</fullName>
    </recommendedName>
</protein>
<evidence type="ECO:0000256" key="1">
    <source>
        <dbReference type="SAM" id="MobiDB-lite"/>
    </source>
</evidence>
<accession>A0AAD7WLI9</accession>
<dbReference type="InterPro" id="IPR050951">
    <property type="entry name" value="Retrovirus_Pol_polyprotein"/>
</dbReference>
<comment type="caution">
    <text evidence="3">The sequence shown here is derived from an EMBL/GenBank/DDBJ whole genome shotgun (WGS) entry which is preliminary data.</text>
</comment>
<dbReference type="Proteomes" id="UP001221898">
    <property type="component" value="Unassembled WGS sequence"/>
</dbReference>
<gene>
    <name evidence="3" type="ORF">AAFF_G00387850</name>
</gene>
<proteinExistence type="predicted"/>